<dbReference type="InterPro" id="IPR007588">
    <property type="entry name" value="Znf_FLYWCH"/>
</dbReference>
<keyword evidence="3" id="KW-0862">Zinc</keyword>
<protein>
    <recommendedName>
        <fullName evidence="4">FLYWCH-type domain-containing protein</fullName>
    </recommendedName>
</protein>
<organism evidence="5">
    <name type="scientific">Octopus bimaculoides</name>
    <name type="common">California two-spotted octopus</name>
    <dbReference type="NCBI Taxonomy" id="37653"/>
    <lineage>
        <taxon>Eukaryota</taxon>
        <taxon>Metazoa</taxon>
        <taxon>Spiralia</taxon>
        <taxon>Lophotrochozoa</taxon>
        <taxon>Mollusca</taxon>
        <taxon>Cephalopoda</taxon>
        <taxon>Coleoidea</taxon>
        <taxon>Octopodiformes</taxon>
        <taxon>Octopoda</taxon>
        <taxon>Incirrata</taxon>
        <taxon>Octopodidae</taxon>
        <taxon>Octopus</taxon>
    </lineage>
</organism>
<dbReference type="EMBL" id="KQ424269">
    <property type="protein sequence ID" value="KOF71233.1"/>
    <property type="molecule type" value="Genomic_DNA"/>
</dbReference>
<name>A0A0L8G2X7_OCTBM</name>
<proteinExistence type="predicted"/>
<evidence type="ECO:0000256" key="1">
    <source>
        <dbReference type="ARBA" id="ARBA00022723"/>
    </source>
</evidence>
<keyword evidence="1" id="KW-0479">Metal-binding</keyword>
<dbReference type="STRING" id="37653.A0A0L8G2X7"/>
<evidence type="ECO:0000259" key="4">
    <source>
        <dbReference type="Pfam" id="PF04500"/>
    </source>
</evidence>
<feature type="domain" description="FLYWCH-type" evidence="4">
    <location>
        <begin position="4"/>
        <end position="62"/>
    </location>
</feature>
<dbReference type="AlphaFoldDB" id="A0A0L8G2X7"/>
<evidence type="ECO:0000313" key="5">
    <source>
        <dbReference type="EMBL" id="KOF71233.1"/>
    </source>
</evidence>
<evidence type="ECO:0000256" key="2">
    <source>
        <dbReference type="ARBA" id="ARBA00022771"/>
    </source>
</evidence>
<reference evidence="5" key="1">
    <citation type="submission" date="2015-07" db="EMBL/GenBank/DDBJ databases">
        <title>MeaNS - Measles Nucleotide Surveillance Program.</title>
        <authorList>
            <person name="Tran T."/>
            <person name="Druce J."/>
        </authorList>
    </citation>
    <scope>NUCLEOTIDE SEQUENCE</scope>
    <source>
        <strain evidence="5">UCB-OBI-ISO-001</strain>
        <tissue evidence="5">Gonad</tissue>
    </source>
</reference>
<dbReference type="OrthoDB" id="6612379at2759"/>
<dbReference type="GO" id="GO:0008270">
    <property type="term" value="F:zinc ion binding"/>
    <property type="evidence" value="ECO:0007669"/>
    <property type="project" value="UniProtKB-KW"/>
</dbReference>
<accession>A0A0L8G2X7</accession>
<sequence>MAGYIDSEKGKPVLKIEGFVFVKDKQIGTKIYWKCNKFASYCKYHAITNYSEVVKVSHEHNHSGDSVNIEVRTYINRVKQEAKETCDSPHYIVSTAGLQLSGNLVQSLPAISTIKRTIHSVRQKERSGLANPIHRREIIFTDEQTKTNKGEQFLLYDSGPGHDRMLIFTTQNNLSILASSEHLQVDGTFKTVTQLFEQLYTVHAVKNNFTIPIVYALLPHKKADTYRKLFAKIKSMLVYQELTMPLKDGIELLYNKCHPIITQYGNS</sequence>
<dbReference type="Gene3D" id="2.20.25.240">
    <property type="match status" value="1"/>
</dbReference>
<evidence type="ECO:0000256" key="3">
    <source>
        <dbReference type="ARBA" id="ARBA00022833"/>
    </source>
</evidence>
<dbReference type="Pfam" id="PF04500">
    <property type="entry name" value="FLYWCH"/>
    <property type="match status" value="1"/>
</dbReference>
<gene>
    <name evidence="5" type="ORF">OCBIM_22001333mg</name>
</gene>
<keyword evidence="2" id="KW-0863">Zinc-finger</keyword>